<name>A0ABR0KUX5_9PEZI</name>
<proteinExistence type="predicted"/>
<organism evidence="1 2">
    <name type="scientific">Cryomyces antarcticus</name>
    <dbReference type="NCBI Taxonomy" id="329879"/>
    <lineage>
        <taxon>Eukaryota</taxon>
        <taxon>Fungi</taxon>
        <taxon>Dikarya</taxon>
        <taxon>Ascomycota</taxon>
        <taxon>Pezizomycotina</taxon>
        <taxon>Dothideomycetes</taxon>
        <taxon>Dothideomycetes incertae sedis</taxon>
        <taxon>Cryomyces</taxon>
    </lineage>
</organism>
<gene>
    <name evidence="1" type="ORF">LTR16_000202</name>
</gene>
<comment type="caution">
    <text evidence="1">The sequence shown here is derived from an EMBL/GenBank/DDBJ whole genome shotgun (WGS) entry which is preliminary data.</text>
</comment>
<sequence>MDGFTEKDIAAANSLLALAAGDSSAGDAAAQATDVVMGNTEDLDEEDIDAANILLSMANSDALAAPAAAAAATTVALATGTTNTAEATASNAIVTAPTLAAMATGPATATPQAGVATGPATQAAATVGDPWAGDRKDGKIAWADAEMQFLIDLYQADPLRTGTNAYAAFNARFLGDAAINKGLGRSHSAVLNQIRKSSVINAIRDAARP</sequence>
<evidence type="ECO:0000313" key="1">
    <source>
        <dbReference type="EMBL" id="KAK5131981.1"/>
    </source>
</evidence>
<dbReference type="Proteomes" id="UP001357485">
    <property type="component" value="Unassembled WGS sequence"/>
</dbReference>
<protein>
    <submittedName>
        <fullName evidence="1">Uncharacterized protein</fullName>
    </submittedName>
</protein>
<keyword evidence="2" id="KW-1185">Reference proteome</keyword>
<dbReference type="EMBL" id="JAVRRA010024621">
    <property type="protein sequence ID" value="KAK5131981.1"/>
    <property type="molecule type" value="Genomic_DNA"/>
</dbReference>
<accession>A0ABR0KUX5</accession>
<evidence type="ECO:0000313" key="2">
    <source>
        <dbReference type="Proteomes" id="UP001357485"/>
    </source>
</evidence>
<reference evidence="1 2" key="1">
    <citation type="submission" date="2023-08" db="EMBL/GenBank/DDBJ databases">
        <title>Black Yeasts Isolated from many extreme environments.</title>
        <authorList>
            <person name="Coleine C."/>
            <person name="Stajich J.E."/>
            <person name="Selbmann L."/>
        </authorList>
    </citation>
    <scope>NUCLEOTIDE SEQUENCE [LARGE SCALE GENOMIC DNA]</scope>
    <source>
        <strain evidence="1 2">CCFEE 536</strain>
    </source>
</reference>